<dbReference type="PROSITE" id="PS51352">
    <property type="entry name" value="THIOREDOXIN_2"/>
    <property type="match status" value="1"/>
</dbReference>
<dbReference type="GO" id="GO:0046872">
    <property type="term" value="F:metal ion binding"/>
    <property type="evidence" value="ECO:0007669"/>
    <property type="project" value="UniProtKB-KW"/>
</dbReference>
<protein>
    <submittedName>
        <fullName evidence="7">Photosynthetic protein synthase II</fullName>
    </submittedName>
</protein>
<feature type="binding site" evidence="3">
    <location>
        <position position="92"/>
    </location>
    <ligand>
        <name>Cu cation</name>
        <dbReference type="ChEBI" id="CHEBI:23378"/>
    </ligand>
</feature>
<dbReference type="EMBL" id="BRVP01000001">
    <property type="protein sequence ID" value="GLB51020.1"/>
    <property type="molecule type" value="Genomic_DNA"/>
</dbReference>
<dbReference type="InterPro" id="IPR036249">
    <property type="entry name" value="Thioredoxin-like_sf"/>
</dbReference>
<evidence type="ECO:0000256" key="2">
    <source>
        <dbReference type="ARBA" id="ARBA00023008"/>
    </source>
</evidence>
<evidence type="ECO:0000256" key="5">
    <source>
        <dbReference type="SAM" id="Phobius"/>
    </source>
</evidence>
<organism evidence="7 8">
    <name type="scientific">Neptunitalea chrysea</name>
    <dbReference type="NCBI Taxonomy" id="1647581"/>
    <lineage>
        <taxon>Bacteria</taxon>
        <taxon>Pseudomonadati</taxon>
        <taxon>Bacteroidota</taxon>
        <taxon>Flavobacteriia</taxon>
        <taxon>Flavobacteriales</taxon>
        <taxon>Flavobacteriaceae</taxon>
        <taxon>Neptunitalea</taxon>
    </lineage>
</organism>
<dbReference type="RefSeq" id="WP_281751144.1">
    <property type="nucleotide sequence ID" value="NZ_BRVP01000001.1"/>
</dbReference>
<accession>A0A9W6ET32</accession>
<dbReference type="Proteomes" id="UP001143545">
    <property type="component" value="Unassembled WGS sequence"/>
</dbReference>
<keyword evidence="5" id="KW-0472">Membrane</keyword>
<name>A0A9W6ET32_9FLAO</name>
<feature type="transmembrane region" description="Helical" evidence="5">
    <location>
        <begin position="6"/>
        <end position="25"/>
    </location>
</feature>
<evidence type="ECO:0000256" key="4">
    <source>
        <dbReference type="PIRSR" id="PIRSR603782-2"/>
    </source>
</evidence>
<keyword evidence="8" id="KW-1185">Reference proteome</keyword>
<keyword evidence="4" id="KW-1015">Disulfide bond</keyword>
<keyword evidence="5" id="KW-0812">Transmembrane</keyword>
<proteinExistence type="inferred from homology"/>
<dbReference type="CDD" id="cd02968">
    <property type="entry name" value="SCO"/>
    <property type="match status" value="1"/>
</dbReference>
<feature type="disulfide bond" description="Redox-active" evidence="4">
    <location>
        <begin position="88"/>
        <end position="92"/>
    </location>
</feature>
<comment type="caution">
    <text evidence="7">The sequence shown here is derived from an EMBL/GenBank/DDBJ whole genome shotgun (WGS) entry which is preliminary data.</text>
</comment>
<dbReference type="SUPFAM" id="SSF52833">
    <property type="entry name" value="Thioredoxin-like"/>
    <property type="match status" value="1"/>
</dbReference>
<evidence type="ECO:0000259" key="6">
    <source>
        <dbReference type="PROSITE" id="PS51352"/>
    </source>
</evidence>
<keyword evidence="2 3" id="KW-0186">Copper</keyword>
<dbReference type="InterPro" id="IPR013766">
    <property type="entry name" value="Thioredoxin_domain"/>
</dbReference>
<gene>
    <name evidence="7" type="primary">ypmQ</name>
    <name evidence="7" type="ORF">NBRC110019_00590</name>
</gene>
<dbReference type="Pfam" id="PF02630">
    <property type="entry name" value="SCO1-SenC"/>
    <property type="match status" value="1"/>
</dbReference>
<evidence type="ECO:0000313" key="7">
    <source>
        <dbReference type="EMBL" id="GLB51020.1"/>
    </source>
</evidence>
<comment type="similarity">
    <text evidence="1">Belongs to the SCO1/2 family.</text>
</comment>
<dbReference type="Gene3D" id="3.40.30.10">
    <property type="entry name" value="Glutaredoxin"/>
    <property type="match status" value="1"/>
</dbReference>
<feature type="binding site" evidence="3">
    <location>
        <position position="88"/>
    </location>
    <ligand>
        <name>Cu cation</name>
        <dbReference type="ChEBI" id="CHEBI:23378"/>
    </ligand>
</feature>
<evidence type="ECO:0000256" key="3">
    <source>
        <dbReference type="PIRSR" id="PIRSR603782-1"/>
    </source>
</evidence>
<reference evidence="7" key="1">
    <citation type="submission" date="2022-07" db="EMBL/GenBank/DDBJ databases">
        <title>Taxonomy of Novel Oxalotrophic and Methylotrophic Bacteria.</title>
        <authorList>
            <person name="Sahin N."/>
            <person name="Tani A."/>
        </authorList>
    </citation>
    <scope>NUCLEOTIDE SEQUENCE</scope>
    <source>
        <strain evidence="7">AM327</strain>
    </source>
</reference>
<dbReference type="PANTHER" id="PTHR12151:SF25">
    <property type="entry name" value="LINALOOL DEHYDRATASE_ISOMERASE DOMAIN-CONTAINING PROTEIN"/>
    <property type="match status" value="1"/>
</dbReference>
<sequence>MKNKNYVIGLTAVIVIFGIFTIRMVSKKIGNNSVVDDDRHRVAAEEYVEMKRMGKVPNFSFTDQNGKTITNEDYKGKVYVIEFFFTTCPSICPIMNRNMVRVQDEFVTKDNFGIASFTIDPEHDTPEVLLEYAKKHKVTNPDWHFLTGDRNEIYTLANKGLMIYAGEGSAANGGFEHSGQFLIVDKEGYVICRVVNGNPVYGYDGTNNKEVENLITDIGIELRK</sequence>
<keyword evidence="5" id="KW-1133">Transmembrane helix</keyword>
<feature type="domain" description="Thioredoxin" evidence="6">
    <location>
        <begin position="50"/>
        <end position="216"/>
    </location>
</feature>
<keyword evidence="3" id="KW-0479">Metal-binding</keyword>
<dbReference type="PANTHER" id="PTHR12151">
    <property type="entry name" value="ELECTRON TRANSPORT PROTIN SCO1/SENC FAMILY MEMBER"/>
    <property type="match status" value="1"/>
</dbReference>
<evidence type="ECO:0000256" key="1">
    <source>
        <dbReference type="ARBA" id="ARBA00010996"/>
    </source>
</evidence>
<evidence type="ECO:0000313" key="8">
    <source>
        <dbReference type="Proteomes" id="UP001143545"/>
    </source>
</evidence>
<dbReference type="AlphaFoldDB" id="A0A9W6ET32"/>
<feature type="binding site" evidence="3">
    <location>
        <position position="177"/>
    </location>
    <ligand>
        <name>Cu cation</name>
        <dbReference type="ChEBI" id="CHEBI:23378"/>
    </ligand>
</feature>
<dbReference type="InterPro" id="IPR003782">
    <property type="entry name" value="SCO1/SenC"/>
</dbReference>